<dbReference type="InterPro" id="IPR035897">
    <property type="entry name" value="Toll_tir_struct_dom_sf"/>
</dbReference>
<sequence length="429" mass="48717">MSSSSTSLLVERKVDVYLSFSGEISLAIDFNYHLSQHGIKTFISDSWKEKRCRVLDQRILEALAESKVAVVMMSEKQASSVGFLEELVAILQVQEESSLIVIPIFITNNHLDVEEISQHYLGPHEEMYPWKAPLWRKALTKLKNIAAQCSLSTDHSGVGGLNRIKNIADDIWLMFLSSSLSNFKGLVGIDRQMKEFHELLALESIKDVRIVGIWGKAGVGKTTLARYTYDKISVSFQTHVFLENVENIKEKFLSGKFVADDLTSLDHERHEITEAMRRHQRILLIVDGVDNIEQGKWIAENANWFGPGSRVVIVCLKKNLLVESGVNHVYEVESLRYDEALELFSQFAFKQPYHPPDFEQLAVRAVHLAGFLPFALKLFGLFLTGKGQHEWEAVLLKLNAKHGKDIMEVWKIMEASEDKIEDASKTKTE</sequence>
<dbReference type="Pfam" id="PF01582">
    <property type="entry name" value="TIR"/>
    <property type="match status" value="1"/>
</dbReference>
<dbReference type="GeneID" id="104756091"/>
<dbReference type="PANTHER" id="PTHR11017">
    <property type="entry name" value="LEUCINE-RICH REPEAT-CONTAINING PROTEIN"/>
    <property type="match status" value="1"/>
</dbReference>
<evidence type="ECO:0000259" key="1">
    <source>
        <dbReference type="PROSITE" id="PS50104"/>
    </source>
</evidence>
<name>A0ABM0WVV9_CAMSA</name>
<dbReference type="SUPFAM" id="SSF52540">
    <property type="entry name" value="P-loop containing nucleoside triphosphate hydrolases"/>
    <property type="match status" value="1"/>
</dbReference>
<dbReference type="PROSITE" id="PS50104">
    <property type="entry name" value="TIR"/>
    <property type="match status" value="1"/>
</dbReference>
<gene>
    <name evidence="3" type="primary">LOC104756091</name>
</gene>
<dbReference type="RefSeq" id="XP_010476917.1">
    <property type="nucleotide sequence ID" value="XM_010478615.2"/>
</dbReference>
<dbReference type="InterPro" id="IPR000157">
    <property type="entry name" value="TIR_dom"/>
</dbReference>
<dbReference type="Pfam" id="PF00931">
    <property type="entry name" value="NB-ARC"/>
    <property type="match status" value="1"/>
</dbReference>
<dbReference type="SMART" id="SM00255">
    <property type="entry name" value="TIR"/>
    <property type="match status" value="1"/>
</dbReference>
<accession>A0ABM0WVV9</accession>
<dbReference type="Gene3D" id="1.10.8.430">
    <property type="entry name" value="Helical domain of apoptotic protease-activating factors"/>
    <property type="match status" value="1"/>
</dbReference>
<proteinExistence type="predicted"/>
<dbReference type="Gene3D" id="3.40.50.10140">
    <property type="entry name" value="Toll/interleukin-1 receptor homology (TIR) domain"/>
    <property type="match status" value="1"/>
</dbReference>
<feature type="domain" description="TIR" evidence="1">
    <location>
        <begin position="12"/>
        <end position="175"/>
    </location>
</feature>
<dbReference type="Gene3D" id="3.40.50.300">
    <property type="entry name" value="P-loop containing nucleotide triphosphate hydrolases"/>
    <property type="match status" value="1"/>
</dbReference>
<dbReference type="Proteomes" id="UP000694864">
    <property type="component" value="Chromosome 17"/>
</dbReference>
<evidence type="ECO:0000313" key="2">
    <source>
        <dbReference type="Proteomes" id="UP000694864"/>
    </source>
</evidence>
<evidence type="ECO:0000313" key="3">
    <source>
        <dbReference type="RefSeq" id="XP_010476917.1"/>
    </source>
</evidence>
<dbReference type="InterPro" id="IPR027417">
    <property type="entry name" value="P-loop_NTPase"/>
</dbReference>
<dbReference type="InterPro" id="IPR002182">
    <property type="entry name" value="NB-ARC"/>
</dbReference>
<organism evidence="2 3">
    <name type="scientific">Camelina sativa</name>
    <name type="common">False flax</name>
    <name type="synonym">Myagrum sativum</name>
    <dbReference type="NCBI Taxonomy" id="90675"/>
    <lineage>
        <taxon>Eukaryota</taxon>
        <taxon>Viridiplantae</taxon>
        <taxon>Streptophyta</taxon>
        <taxon>Embryophyta</taxon>
        <taxon>Tracheophyta</taxon>
        <taxon>Spermatophyta</taxon>
        <taxon>Magnoliopsida</taxon>
        <taxon>eudicotyledons</taxon>
        <taxon>Gunneridae</taxon>
        <taxon>Pentapetalae</taxon>
        <taxon>rosids</taxon>
        <taxon>malvids</taxon>
        <taxon>Brassicales</taxon>
        <taxon>Brassicaceae</taxon>
        <taxon>Camelineae</taxon>
        <taxon>Camelina</taxon>
    </lineage>
</organism>
<dbReference type="PANTHER" id="PTHR11017:SF529">
    <property type="entry name" value="DISEASE RESISTANCE PROTEIN CHS1"/>
    <property type="match status" value="1"/>
</dbReference>
<reference evidence="3" key="2">
    <citation type="submission" date="2025-08" db="UniProtKB">
        <authorList>
            <consortium name="RefSeq"/>
        </authorList>
    </citation>
    <scope>IDENTIFICATION</scope>
    <source>
        <tissue evidence="3">Leaf</tissue>
    </source>
</reference>
<dbReference type="SUPFAM" id="SSF52200">
    <property type="entry name" value="Toll/Interleukin receptor TIR domain"/>
    <property type="match status" value="1"/>
</dbReference>
<protein>
    <submittedName>
        <fullName evidence="3">Disease resistance protein At4g11170</fullName>
    </submittedName>
</protein>
<dbReference type="PRINTS" id="PR00364">
    <property type="entry name" value="DISEASERSIST"/>
</dbReference>
<keyword evidence="2" id="KW-1185">Reference proteome</keyword>
<reference evidence="2" key="1">
    <citation type="journal article" date="2014" name="Nat. Commun.">
        <title>The emerging biofuel crop Camelina sativa retains a highly undifferentiated hexaploid genome structure.</title>
        <authorList>
            <person name="Kagale S."/>
            <person name="Koh C."/>
            <person name="Nixon J."/>
            <person name="Bollina V."/>
            <person name="Clarke W.E."/>
            <person name="Tuteja R."/>
            <person name="Spillane C."/>
            <person name="Robinson S.J."/>
            <person name="Links M.G."/>
            <person name="Clarke C."/>
            <person name="Higgins E.E."/>
            <person name="Huebert T."/>
            <person name="Sharpe A.G."/>
            <person name="Parkin I.A."/>
        </authorList>
    </citation>
    <scope>NUCLEOTIDE SEQUENCE [LARGE SCALE GENOMIC DNA]</scope>
    <source>
        <strain evidence="2">cv. DH55</strain>
    </source>
</reference>
<dbReference type="InterPro" id="IPR042197">
    <property type="entry name" value="Apaf_helical"/>
</dbReference>
<dbReference type="InterPro" id="IPR044974">
    <property type="entry name" value="Disease_R_plants"/>
</dbReference>